<dbReference type="GO" id="GO:0005886">
    <property type="term" value="C:plasma membrane"/>
    <property type="evidence" value="ECO:0007669"/>
    <property type="project" value="UniProtKB-SubCell"/>
</dbReference>
<evidence type="ECO:0000256" key="7">
    <source>
        <dbReference type="ARBA" id="ARBA00023136"/>
    </source>
</evidence>
<dbReference type="Proteomes" id="UP001333818">
    <property type="component" value="Unassembled WGS sequence"/>
</dbReference>
<evidence type="ECO:0000256" key="2">
    <source>
        <dbReference type="ARBA" id="ARBA00008537"/>
    </source>
</evidence>
<dbReference type="CDD" id="cd17503">
    <property type="entry name" value="MFS_LmrB_MDR_like"/>
    <property type="match status" value="1"/>
</dbReference>
<name>A0AAW9Q6M6_9CYAN</name>
<dbReference type="AlphaFoldDB" id="A0AAW9Q6M6"/>
<evidence type="ECO:0000256" key="8">
    <source>
        <dbReference type="SAM" id="Phobius"/>
    </source>
</evidence>
<sequence length="547" mass="59658">MWKQNDSQAIATHNHQRKLMTSSTSSQTATQSSNQVSLKDWIGVMSTLLGAFMAVLDIQITNASLNDITGALGATIDEGSWISTGYLVSEIVTIPLTGWLSQVFSVRRYLLINASLFLLFSIACAFAQNLPMMIWFRAGQGFTGGVLIPMAFTVILTTLPPAKQTIGLAMFGVTATFAPSIGPTVGGWLTDNFSWQYIFYLNVIPGLLLLAGVNYAIAAKPMKLELFKHGDWWGIASMAIGLASLEFFLEEGNRKDWLGSEEIQRSAIVAAIALPVFIVVQFTNKQPLLNLRLIGRRNFGLAMAVNLATGLGLYGSVFLLPLYLAQIQGYNAMKIGETIMWSGIPQLFITPLVPRLMQRLDLRLLIATGLSLFGLSCFMNSTMTAQTGIDQLIWSQIVRALGQPLIMTPLSSVATSGIEPKQIGSASALFNMGRNLGGSIGIAILGTLLSIREKFHSNRLGEAVSIANPLTRDRIDQLTQLFLSRTSDAVQAKNQAIAIIDRLIRRESNVMAFNDCFFFIGCALFGSAVLVLFFKKVRPIRGAVSEH</sequence>
<evidence type="ECO:0000313" key="11">
    <source>
        <dbReference type="Proteomes" id="UP001333818"/>
    </source>
</evidence>
<feature type="transmembrane region" description="Helical" evidence="8">
    <location>
        <begin position="166"/>
        <end position="185"/>
    </location>
</feature>
<keyword evidence="4" id="KW-1003">Cell membrane</keyword>
<reference evidence="10" key="1">
    <citation type="submission" date="2024-01" db="EMBL/GenBank/DDBJ databases">
        <title>Bank of Algae and Cyanobacteria of the Azores (BACA) strain genomes.</title>
        <authorList>
            <person name="Luz R."/>
            <person name="Cordeiro R."/>
            <person name="Fonseca A."/>
            <person name="Goncalves V."/>
        </authorList>
    </citation>
    <scope>NUCLEOTIDE SEQUENCE</scope>
    <source>
        <strain evidence="10">BACA0141</strain>
    </source>
</reference>
<evidence type="ECO:0000256" key="3">
    <source>
        <dbReference type="ARBA" id="ARBA00022448"/>
    </source>
</evidence>
<feature type="transmembrane region" description="Helical" evidence="8">
    <location>
        <begin position="197"/>
        <end position="218"/>
    </location>
</feature>
<protein>
    <submittedName>
        <fullName evidence="10">MDR family MFS transporter</fullName>
    </submittedName>
</protein>
<dbReference type="InterPro" id="IPR020846">
    <property type="entry name" value="MFS_dom"/>
</dbReference>
<dbReference type="PROSITE" id="PS50850">
    <property type="entry name" value="MFS"/>
    <property type="match status" value="1"/>
</dbReference>
<feature type="transmembrane region" description="Helical" evidence="8">
    <location>
        <begin position="109"/>
        <end position="128"/>
    </location>
</feature>
<dbReference type="InterPro" id="IPR036259">
    <property type="entry name" value="MFS_trans_sf"/>
</dbReference>
<keyword evidence="6 8" id="KW-1133">Transmembrane helix</keyword>
<feature type="domain" description="Major facilitator superfamily (MFS) profile" evidence="9">
    <location>
        <begin position="43"/>
        <end position="539"/>
    </location>
</feature>
<dbReference type="EMBL" id="JAZBJZ010000099">
    <property type="protein sequence ID" value="MEE3718883.1"/>
    <property type="molecule type" value="Genomic_DNA"/>
</dbReference>
<keyword evidence="7 8" id="KW-0472">Membrane</keyword>
<dbReference type="Gene3D" id="1.20.1720.10">
    <property type="entry name" value="Multidrug resistance protein D"/>
    <property type="match status" value="1"/>
</dbReference>
<dbReference type="InterPro" id="IPR011701">
    <property type="entry name" value="MFS"/>
</dbReference>
<gene>
    <name evidence="10" type="ORF">V2H45_19240</name>
</gene>
<dbReference type="Pfam" id="PF07690">
    <property type="entry name" value="MFS_1"/>
    <property type="match status" value="1"/>
</dbReference>
<feature type="transmembrane region" description="Helical" evidence="8">
    <location>
        <begin position="512"/>
        <end position="534"/>
    </location>
</feature>
<dbReference type="FunFam" id="1.20.1720.10:FF:000016">
    <property type="entry name" value="EmrB/QacA family drug resistance transporter"/>
    <property type="match status" value="1"/>
</dbReference>
<feature type="transmembrane region" description="Helical" evidence="8">
    <location>
        <begin position="301"/>
        <end position="324"/>
    </location>
</feature>
<comment type="caution">
    <text evidence="10">The sequence shown here is derived from an EMBL/GenBank/DDBJ whole genome shotgun (WGS) entry which is preliminary data.</text>
</comment>
<keyword evidence="11" id="KW-1185">Reference proteome</keyword>
<dbReference type="Gene3D" id="1.20.1250.20">
    <property type="entry name" value="MFS general substrate transporter like domains"/>
    <property type="match status" value="1"/>
</dbReference>
<dbReference type="NCBIfam" id="TIGR00711">
    <property type="entry name" value="efflux_EmrB"/>
    <property type="match status" value="1"/>
</dbReference>
<organism evidence="10 11">
    <name type="scientific">Tumidithrix elongata BACA0141</name>
    <dbReference type="NCBI Taxonomy" id="2716417"/>
    <lineage>
        <taxon>Bacteria</taxon>
        <taxon>Bacillati</taxon>
        <taxon>Cyanobacteriota</taxon>
        <taxon>Cyanophyceae</taxon>
        <taxon>Pseudanabaenales</taxon>
        <taxon>Pseudanabaenaceae</taxon>
        <taxon>Tumidithrix</taxon>
        <taxon>Tumidithrix elongata</taxon>
    </lineage>
</organism>
<dbReference type="GO" id="GO:0022857">
    <property type="term" value="F:transmembrane transporter activity"/>
    <property type="evidence" value="ECO:0007669"/>
    <property type="project" value="InterPro"/>
</dbReference>
<keyword evidence="5 8" id="KW-0812">Transmembrane</keyword>
<accession>A0AAW9Q6M6</accession>
<comment type="subcellular location">
    <subcellularLocation>
        <location evidence="1">Cell membrane</location>
        <topology evidence="1">Multi-pass membrane protein</topology>
    </subcellularLocation>
</comment>
<feature type="transmembrane region" description="Helical" evidence="8">
    <location>
        <begin position="41"/>
        <end position="60"/>
    </location>
</feature>
<evidence type="ECO:0000256" key="5">
    <source>
        <dbReference type="ARBA" id="ARBA00022692"/>
    </source>
</evidence>
<evidence type="ECO:0000259" key="9">
    <source>
        <dbReference type="PROSITE" id="PS50850"/>
    </source>
</evidence>
<dbReference type="InterPro" id="IPR004638">
    <property type="entry name" value="EmrB-like"/>
</dbReference>
<dbReference type="PANTHER" id="PTHR42718:SF9">
    <property type="entry name" value="MAJOR FACILITATOR SUPERFAMILY MULTIDRUG TRANSPORTER MFSC"/>
    <property type="match status" value="1"/>
</dbReference>
<dbReference type="SUPFAM" id="SSF103473">
    <property type="entry name" value="MFS general substrate transporter"/>
    <property type="match status" value="1"/>
</dbReference>
<feature type="transmembrane region" description="Helical" evidence="8">
    <location>
        <begin position="230"/>
        <end position="248"/>
    </location>
</feature>
<proteinExistence type="inferred from homology"/>
<evidence type="ECO:0000256" key="1">
    <source>
        <dbReference type="ARBA" id="ARBA00004651"/>
    </source>
</evidence>
<evidence type="ECO:0000256" key="6">
    <source>
        <dbReference type="ARBA" id="ARBA00022989"/>
    </source>
</evidence>
<dbReference type="PANTHER" id="PTHR42718">
    <property type="entry name" value="MAJOR FACILITATOR SUPERFAMILY MULTIDRUG TRANSPORTER MFSC"/>
    <property type="match status" value="1"/>
</dbReference>
<feature type="transmembrane region" description="Helical" evidence="8">
    <location>
        <begin position="263"/>
        <end position="280"/>
    </location>
</feature>
<evidence type="ECO:0000256" key="4">
    <source>
        <dbReference type="ARBA" id="ARBA00022475"/>
    </source>
</evidence>
<comment type="similarity">
    <text evidence="2">Belongs to the major facilitator superfamily. EmrB family.</text>
</comment>
<feature type="transmembrane region" description="Helical" evidence="8">
    <location>
        <begin position="134"/>
        <end position="159"/>
    </location>
</feature>
<keyword evidence="3" id="KW-0813">Transport</keyword>
<evidence type="ECO:0000313" key="10">
    <source>
        <dbReference type="EMBL" id="MEE3718883.1"/>
    </source>
</evidence>
<dbReference type="PRINTS" id="PR01036">
    <property type="entry name" value="TCRTETB"/>
</dbReference>